<evidence type="ECO:0000256" key="1">
    <source>
        <dbReference type="ARBA" id="ARBA00004613"/>
    </source>
</evidence>
<dbReference type="PANTHER" id="PTHR11010">
    <property type="entry name" value="PROTEASE S28 PRO-X CARBOXYPEPTIDASE-RELATED"/>
    <property type="match status" value="1"/>
</dbReference>
<keyword evidence="8" id="KW-0325">Glycoprotein</keyword>
<dbReference type="Gene3D" id="1.20.120.980">
    <property type="entry name" value="Serine carboxypeptidase S28, SKS domain"/>
    <property type="match status" value="1"/>
</dbReference>
<dbReference type="Gene3D" id="3.40.50.1820">
    <property type="entry name" value="alpha/beta hydrolase"/>
    <property type="match status" value="1"/>
</dbReference>
<evidence type="ECO:0000313" key="10">
    <source>
        <dbReference type="EMBL" id="KAK6740001.1"/>
    </source>
</evidence>
<protein>
    <recommendedName>
        <fullName evidence="12">Serine carboxypeptidase S28</fullName>
    </recommendedName>
</protein>
<dbReference type="Gene3D" id="2.60.40.3330">
    <property type="match status" value="1"/>
</dbReference>
<dbReference type="InterPro" id="IPR038479">
    <property type="entry name" value="Transthyretin-like_sf"/>
</dbReference>
<evidence type="ECO:0000256" key="3">
    <source>
        <dbReference type="ARBA" id="ARBA00011079"/>
    </source>
</evidence>
<feature type="chain" id="PRO_5045870608" description="Serine carboxypeptidase S28" evidence="9">
    <location>
        <begin position="22"/>
        <end position="813"/>
    </location>
</feature>
<evidence type="ECO:0000256" key="9">
    <source>
        <dbReference type="SAM" id="SignalP"/>
    </source>
</evidence>
<reference evidence="10 11" key="1">
    <citation type="submission" date="2023-08" db="EMBL/GenBank/DDBJ databases">
        <title>A Necator americanus chromosomal reference genome.</title>
        <authorList>
            <person name="Ilik V."/>
            <person name="Petrzelkova K.J."/>
            <person name="Pardy F."/>
            <person name="Fuh T."/>
            <person name="Niatou-Singa F.S."/>
            <person name="Gouil Q."/>
            <person name="Baker L."/>
            <person name="Ritchie M.E."/>
            <person name="Jex A.R."/>
            <person name="Gazzola D."/>
            <person name="Li H."/>
            <person name="Toshio Fujiwara R."/>
            <person name="Zhan B."/>
            <person name="Aroian R.V."/>
            <person name="Pafco B."/>
            <person name="Schwarz E.M."/>
        </authorList>
    </citation>
    <scope>NUCLEOTIDE SEQUENCE [LARGE SCALE GENOMIC DNA]</scope>
    <source>
        <strain evidence="10 11">Aroian</strain>
        <tissue evidence="10">Whole animal</tissue>
    </source>
</reference>
<dbReference type="Proteomes" id="UP001303046">
    <property type="component" value="Unassembled WGS sequence"/>
</dbReference>
<dbReference type="InterPro" id="IPR042269">
    <property type="entry name" value="Ser_carbopepase_S28_SKS"/>
</dbReference>
<keyword evidence="6 9" id="KW-0732">Signal</keyword>
<evidence type="ECO:0000256" key="8">
    <source>
        <dbReference type="ARBA" id="ARBA00023180"/>
    </source>
</evidence>
<organism evidence="10 11">
    <name type="scientific">Necator americanus</name>
    <name type="common">Human hookworm</name>
    <dbReference type="NCBI Taxonomy" id="51031"/>
    <lineage>
        <taxon>Eukaryota</taxon>
        <taxon>Metazoa</taxon>
        <taxon>Ecdysozoa</taxon>
        <taxon>Nematoda</taxon>
        <taxon>Chromadorea</taxon>
        <taxon>Rhabditida</taxon>
        <taxon>Rhabditina</taxon>
        <taxon>Rhabditomorpha</taxon>
        <taxon>Strongyloidea</taxon>
        <taxon>Ancylostomatidae</taxon>
        <taxon>Bunostominae</taxon>
        <taxon>Necator</taxon>
    </lineage>
</organism>
<keyword evidence="7" id="KW-0378">Hydrolase</keyword>
<evidence type="ECO:0000256" key="7">
    <source>
        <dbReference type="ARBA" id="ARBA00022801"/>
    </source>
</evidence>
<dbReference type="SUPFAM" id="SSF53474">
    <property type="entry name" value="alpha/beta-Hydrolases"/>
    <property type="match status" value="2"/>
</dbReference>
<dbReference type="Pfam" id="PF05577">
    <property type="entry name" value="Peptidase_S28"/>
    <property type="match status" value="1"/>
</dbReference>
<evidence type="ECO:0008006" key="12">
    <source>
        <dbReference type="Google" id="ProtNLM"/>
    </source>
</evidence>
<name>A0ABR1CNS8_NECAM</name>
<comment type="subcellular location">
    <subcellularLocation>
        <location evidence="1">Secreted</location>
    </subcellularLocation>
</comment>
<feature type="signal peptide" evidence="9">
    <location>
        <begin position="1"/>
        <end position="21"/>
    </location>
</feature>
<dbReference type="InterPro" id="IPR008758">
    <property type="entry name" value="Peptidase_S28"/>
</dbReference>
<dbReference type="EMBL" id="JAVFWL010000003">
    <property type="protein sequence ID" value="KAK6740001.1"/>
    <property type="molecule type" value="Genomic_DNA"/>
</dbReference>
<comment type="similarity">
    <text evidence="3">Belongs to the peptidase S28 family.</text>
</comment>
<keyword evidence="4" id="KW-0964">Secreted</keyword>
<dbReference type="Pfam" id="PF01060">
    <property type="entry name" value="TTR-52"/>
    <property type="match status" value="1"/>
</dbReference>
<evidence type="ECO:0000256" key="4">
    <source>
        <dbReference type="ARBA" id="ARBA00022525"/>
    </source>
</evidence>
<evidence type="ECO:0000256" key="2">
    <source>
        <dbReference type="ARBA" id="ARBA00010112"/>
    </source>
</evidence>
<comment type="similarity">
    <text evidence="2">Belongs to the nematode transthyretin-like family.</text>
</comment>
<accession>A0ABR1CNS8</accession>
<dbReference type="InterPro" id="IPR029058">
    <property type="entry name" value="AB_hydrolase_fold"/>
</dbReference>
<evidence type="ECO:0000256" key="5">
    <source>
        <dbReference type="ARBA" id="ARBA00022670"/>
    </source>
</evidence>
<dbReference type="PANTHER" id="PTHR11010:SF38">
    <property type="entry name" value="LYSOSOMAL PRO-X CARBOXYPEPTIDASE"/>
    <property type="match status" value="1"/>
</dbReference>
<keyword evidence="11" id="KW-1185">Reference proteome</keyword>
<evidence type="ECO:0000256" key="6">
    <source>
        <dbReference type="ARBA" id="ARBA00022729"/>
    </source>
</evidence>
<gene>
    <name evidence="10" type="primary">Necator_chrIII.g9226</name>
    <name evidence="10" type="ORF">RB195_008461</name>
</gene>
<dbReference type="InterPro" id="IPR001534">
    <property type="entry name" value="Transthyretin-like"/>
</dbReference>
<keyword evidence="5" id="KW-0645">Protease</keyword>
<sequence>MQQMMTTLSTVLLVLSCSTLAQTLFTQSAGVKGTLMCGDRPLANTKVKLYDDDSGPDLDDLLAEGTTDSMGQFLLYGHTSEIMTIDPKLNIYHDCDDALTPCQRKVTFNIPKSFVSSGEQPKQFFNIGQVNMQIQMLIFLFLLAYGEAFMHIRDPSSWEPIRNRNGLEWISSSRKSPYKWSEEWLEDVPVDHFSFANKDSFKLRYFINTDSYEKGGPIFFYTGNEGKLEGFAENTGFMWDIAPEFKAAVVFAEHRFYGKTQPYGDTSYNTTNHLGYLSSEQALADFVLLIDYLKQKRLQGAQNSPVIAFGGSYGGMLAAWIRTKYPHKVDGAIAASAPVFWFIDSNIPEDIYDKIVTRSFVNSGCSRKAVEKGWRALQNLAQTDEGRTFLNELFHLEEKSRMTTQDDHRFLADFIKEVFESMAMVNYPYPTEFLAPLPGWPVKEACKFLANVPKSDEEAARQLYEVTNLYYNYTGTTASFCANAARCAGAFAALGDPMGWPWQSCTEMVMPLCGSGWPNDFFWKDCPFTVEGAIENCRRWFQKVGFDRSMLRQHWATQNYGTTFPSASNIVFSNGFLDPWSGGGWSLKPKIQGSLVSIILKEGAHHYDLRGSNPEDTEEVKEVQASLHQIYLIISQWIPVPRHEHSSTPMRPFLFLAVIALNLQISGAASVRVSLPKIKYQCDPKDPSTALRCTGKTKYGLKEGFGFQRETPKNNIFCLKFKMCANYGYGTMMLAIHSAWRAKGVVPKAYISFPLTKTKSFAESLHNHPETKKSLKELVGRERTKNVREANLQQRMCSRKELLTQIRRLLNMK</sequence>
<evidence type="ECO:0000313" key="11">
    <source>
        <dbReference type="Proteomes" id="UP001303046"/>
    </source>
</evidence>
<comment type="caution">
    <text evidence="10">The sequence shown here is derived from an EMBL/GenBank/DDBJ whole genome shotgun (WGS) entry which is preliminary data.</text>
</comment>
<proteinExistence type="inferred from homology"/>